<evidence type="ECO:0000256" key="4">
    <source>
        <dbReference type="ARBA" id="ARBA00022801"/>
    </source>
</evidence>
<keyword evidence="5 6" id="KW-0482">Metalloprotease</keyword>
<evidence type="ECO:0000256" key="3">
    <source>
        <dbReference type="ARBA" id="ARBA00022723"/>
    </source>
</evidence>
<keyword evidence="3 6" id="KW-0479">Metal-binding</keyword>
<protein>
    <recommendedName>
        <fullName evidence="6">Mitochondrial inner membrane protease ATP23</fullName>
        <ecNumber evidence="6">3.4.24.-</ecNumber>
    </recommendedName>
</protein>
<organism evidence="7 8">
    <name type="scientific">Tetrahymena thermophila (strain SB210)</name>
    <dbReference type="NCBI Taxonomy" id="312017"/>
    <lineage>
        <taxon>Eukaryota</taxon>
        <taxon>Sar</taxon>
        <taxon>Alveolata</taxon>
        <taxon>Ciliophora</taxon>
        <taxon>Intramacronucleata</taxon>
        <taxon>Oligohymenophorea</taxon>
        <taxon>Hymenostomatida</taxon>
        <taxon>Tetrahymenina</taxon>
        <taxon>Tetrahymenidae</taxon>
        <taxon>Tetrahymena</taxon>
    </lineage>
</organism>
<evidence type="ECO:0000313" key="8">
    <source>
        <dbReference type="Proteomes" id="UP000009168"/>
    </source>
</evidence>
<evidence type="ECO:0000256" key="2">
    <source>
        <dbReference type="ARBA" id="ARBA00022670"/>
    </source>
</evidence>
<dbReference type="GO" id="GO:0004222">
    <property type="term" value="F:metalloendopeptidase activity"/>
    <property type="evidence" value="ECO:0007669"/>
    <property type="project" value="InterPro"/>
</dbReference>
<name>Q24CE7_TETTS</name>
<dbReference type="PANTHER" id="PTHR21711">
    <property type="entry name" value="MITOCHONDRIAL INNER MEMBRANE PROTEASE"/>
    <property type="match status" value="1"/>
</dbReference>
<evidence type="ECO:0000256" key="5">
    <source>
        <dbReference type="ARBA" id="ARBA00023049"/>
    </source>
</evidence>
<dbReference type="PANTHER" id="PTHR21711:SF0">
    <property type="entry name" value="MITOCHONDRIAL INNER MEMBRANE PROTEASE ATP23 HOMOLOG"/>
    <property type="match status" value="1"/>
</dbReference>
<dbReference type="EC" id="3.4.24.-" evidence="6"/>
<dbReference type="InParanoid" id="Q24CE7"/>
<dbReference type="GO" id="GO:0005739">
    <property type="term" value="C:mitochondrion"/>
    <property type="evidence" value="ECO:0007669"/>
    <property type="project" value="GOC"/>
</dbReference>
<dbReference type="GO" id="GO:0033615">
    <property type="term" value="P:mitochondrial proton-transporting ATP synthase complex assembly"/>
    <property type="evidence" value="ECO:0007669"/>
    <property type="project" value="TreeGrafter"/>
</dbReference>
<comment type="similarity">
    <text evidence="1 6">Belongs to the peptidase M76 family.</text>
</comment>
<keyword evidence="4 6" id="KW-0378">Hydrolase</keyword>
<proteinExistence type="inferred from homology"/>
<evidence type="ECO:0000313" key="7">
    <source>
        <dbReference type="EMBL" id="EAS05427.2"/>
    </source>
</evidence>
<sequence length="198" mass="23493">MAQEPKYQKVQENSQFLVNPERLIEISKANTEQNSQVKEFLELYAKTVEWKKFKEGFLSMNYIFKPEDVIQFQFCPSSNTSVASFYPKKKKIYICQNYMSDQNMFNAFVNYNMTLLYDFLRSDVDFKSCPQILCMNIRATNISSFCKPNDKKCFQNHLKKQLRGFKPCENKFEEHFNKAFQQCLLDMAPIHSIKSRIN</sequence>
<dbReference type="KEGG" id="tet:TTHERM_01078050"/>
<evidence type="ECO:0000256" key="6">
    <source>
        <dbReference type="RuleBase" id="RU364057"/>
    </source>
</evidence>
<dbReference type="RefSeq" id="XP_001025672.2">
    <property type="nucleotide sequence ID" value="XM_001025672.2"/>
</dbReference>
<dbReference type="OrthoDB" id="285308at2759"/>
<dbReference type="Proteomes" id="UP000009168">
    <property type="component" value="Unassembled WGS sequence"/>
</dbReference>
<dbReference type="EMBL" id="GG662371">
    <property type="protein sequence ID" value="EAS05427.2"/>
    <property type="molecule type" value="Genomic_DNA"/>
</dbReference>
<dbReference type="GO" id="GO:0034982">
    <property type="term" value="P:mitochondrial protein processing"/>
    <property type="evidence" value="ECO:0007669"/>
    <property type="project" value="TreeGrafter"/>
</dbReference>
<dbReference type="GO" id="GO:0046872">
    <property type="term" value="F:metal ion binding"/>
    <property type="evidence" value="ECO:0007669"/>
    <property type="project" value="UniProtKB-KW"/>
</dbReference>
<dbReference type="STRING" id="312017.Q24CE7"/>
<accession>Q24CE7</accession>
<dbReference type="HOGENOM" id="CLU_1269162_0_0_1"/>
<gene>
    <name evidence="7" type="ORF">TTHERM_01078050</name>
</gene>
<dbReference type="AlphaFoldDB" id="Q24CE7"/>
<keyword evidence="8" id="KW-1185">Reference proteome</keyword>
<dbReference type="InterPro" id="IPR019165">
    <property type="entry name" value="Peptidase_M76_ATP23"/>
</dbReference>
<dbReference type="Pfam" id="PF09768">
    <property type="entry name" value="Peptidase_M76"/>
    <property type="match status" value="1"/>
</dbReference>
<keyword evidence="2 6" id="KW-0645">Protease</keyword>
<reference evidence="8" key="1">
    <citation type="journal article" date="2006" name="PLoS Biol.">
        <title>Macronuclear genome sequence of the ciliate Tetrahymena thermophila, a model eukaryote.</title>
        <authorList>
            <person name="Eisen J.A."/>
            <person name="Coyne R.S."/>
            <person name="Wu M."/>
            <person name="Wu D."/>
            <person name="Thiagarajan M."/>
            <person name="Wortman J.R."/>
            <person name="Badger J.H."/>
            <person name="Ren Q."/>
            <person name="Amedeo P."/>
            <person name="Jones K.M."/>
            <person name="Tallon L.J."/>
            <person name="Delcher A.L."/>
            <person name="Salzberg S.L."/>
            <person name="Silva J.C."/>
            <person name="Haas B.J."/>
            <person name="Majoros W.H."/>
            <person name="Farzad M."/>
            <person name="Carlton J.M."/>
            <person name="Smith R.K. Jr."/>
            <person name="Garg J."/>
            <person name="Pearlman R.E."/>
            <person name="Karrer K.M."/>
            <person name="Sun L."/>
            <person name="Manning G."/>
            <person name="Elde N.C."/>
            <person name="Turkewitz A.P."/>
            <person name="Asai D.J."/>
            <person name="Wilkes D.E."/>
            <person name="Wang Y."/>
            <person name="Cai H."/>
            <person name="Collins K."/>
            <person name="Stewart B.A."/>
            <person name="Lee S.R."/>
            <person name="Wilamowska K."/>
            <person name="Weinberg Z."/>
            <person name="Ruzzo W.L."/>
            <person name="Wloga D."/>
            <person name="Gaertig J."/>
            <person name="Frankel J."/>
            <person name="Tsao C.-C."/>
            <person name="Gorovsky M.A."/>
            <person name="Keeling P.J."/>
            <person name="Waller R.F."/>
            <person name="Patron N.J."/>
            <person name="Cherry J.M."/>
            <person name="Stover N.A."/>
            <person name="Krieger C.J."/>
            <person name="del Toro C."/>
            <person name="Ryder H.F."/>
            <person name="Williamson S.C."/>
            <person name="Barbeau R.A."/>
            <person name="Hamilton E.P."/>
            <person name="Orias E."/>
        </authorList>
    </citation>
    <scope>NUCLEOTIDE SEQUENCE [LARGE SCALE GENOMIC DNA]</scope>
    <source>
        <strain evidence="8">SB210</strain>
    </source>
</reference>
<dbReference type="GeneID" id="7824355"/>
<evidence type="ECO:0000256" key="1">
    <source>
        <dbReference type="ARBA" id="ARBA00009915"/>
    </source>
</evidence>